<dbReference type="Proteomes" id="UP000245137">
    <property type="component" value="Unassembled WGS sequence"/>
</dbReference>
<evidence type="ECO:0000259" key="3">
    <source>
        <dbReference type="Pfam" id="PF25893"/>
    </source>
</evidence>
<feature type="domain" description="CusB-like beta-barrel" evidence="4">
    <location>
        <begin position="230"/>
        <end position="302"/>
    </location>
</feature>
<evidence type="ECO:0000256" key="1">
    <source>
        <dbReference type="ARBA" id="ARBA00009477"/>
    </source>
</evidence>
<protein>
    <submittedName>
        <fullName evidence="7">Efflux transporter periplasmic adaptor subunit</fullName>
    </submittedName>
</protein>
<dbReference type="InterPro" id="IPR006143">
    <property type="entry name" value="RND_pump_MFP"/>
</dbReference>
<accession>A0A2U1SMH9</accession>
<dbReference type="Pfam" id="PF25893">
    <property type="entry name" value="HH_CzcB"/>
    <property type="match status" value="1"/>
</dbReference>
<gene>
    <name evidence="7" type="ORF">C5689_16295</name>
</gene>
<dbReference type="InterPro" id="IPR058648">
    <property type="entry name" value="HH_CzcB-like"/>
</dbReference>
<dbReference type="SUPFAM" id="SSF111369">
    <property type="entry name" value="HlyD-like secretion proteins"/>
    <property type="match status" value="1"/>
</dbReference>
<dbReference type="Pfam" id="PF25973">
    <property type="entry name" value="BSH_CzcB"/>
    <property type="match status" value="1"/>
</dbReference>
<dbReference type="InterPro" id="IPR058792">
    <property type="entry name" value="Beta-barrel_RND_2"/>
</dbReference>
<comment type="similarity">
    <text evidence="1">Belongs to the membrane fusion protein (MFP) (TC 8.A.1) family.</text>
</comment>
<feature type="domain" description="CzcB-like alpha-helical hairpin" evidence="3">
    <location>
        <begin position="113"/>
        <end position="172"/>
    </location>
</feature>
<dbReference type="GO" id="GO:0046914">
    <property type="term" value="F:transition metal ion binding"/>
    <property type="evidence" value="ECO:0007669"/>
    <property type="project" value="TreeGrafter"/>
</dbReference>
<dbReference type="InterPro" id="IPR058649">
    <property type="entry name" value="CzcB_C"/>
</dbReference>
<comment type="caution">
    <text evidence="7">The sequence shown here is derived from an EMBL/GenBank/DDBJ whole genome shotgun (WGS) entry which is preliminary data.</text>
</comment>
<dbReference type="PANTHER" id="PTHR30097">
    <property type="entry name" value="CATION EFFLUX SYSTEM PROTEIN CUSB"/>
    <property type="match status" value="1"/>
</dbReference>
<dbReference type="GO" id="GO:0016020">
    <property type="term" value="C:membrane"/>
    <property type="evidence" value="ECO:0007669"/>
    <property type="project" value="InterPro"/>
</dbReference>
<feature type="domain" description="CzcB-like barrel-sandwich hybrid" evidence="5">
    <location>
        <begin position="76"/>
        <end position="226"/>
    </location>
</feature>
<sequence length="382" mass="40597">MLGSLFPQISAPFRALFAAGEKAAEPSDAKRADGLVKLTAEQIGAAKITTVAAAPGVLTRTVVAPAVVAVDPDRIGRVAAKVVGAVAELRKRLGDPVEKDEVIAIIDSREVADAKSDYLAARVALDLQSALFQREKGLFDKKIAAEQSFLKARGAYEEARLRVELARQKLAALDLSEAEIAALPGQPVGELRRKEIRAPSSGKVIERRADLGQPVGGDAQLYVVADLSTVFAEIAVAIADLPSVREGQSVRLSHDGEEEAMGRIVFIGPMLDHETHSGRAVASFANADFALRPGTAMTARVALEEKPARLRLPRAALLAFEGETVVFVRTPEGFVKRKVETGASDDEAIEIVSGLEEGEQVAAANVFILKAELGKSRLEGLD</sequence>
<dbReference type="GO" id="GO:0022857">
    <property type="term" value="F:transmembrane transporter activity"/>
    <property type="evidence" value="ECO:0007669"/>
    <property type="project" value="InterPro"/>
</dbReference>
<dbReference type="OrthoDB" id="9774837at2"/>
<reference evidence="7 8" key="1">
    <citation type="journal article" date="2018" name="Appl. Microbiol. Biotechnol.">
        <title>Co-cultivation of the strictly anaerobic methanogen Methanosarcina barkeri with aerobic methanotrophs in an oxygen-limited membrane bioreactor.</title>
        <authorList>
            <person name="In 't Zandt M.H."/>
            <person name="van den Bosch T.J.M."/>
            <person name="Rijkers R."/>
            <person name="van Kessel M.A.H.J."/>
            <person name="Jetten M.S.M."/>
            <person name="Welte C.U."/>
        </authorList>
    </citation>
    <scope>NUCLEOTIDE SEQUENCE [LARGE SCALE GENOMIC DNA]</scope>
    <source>
        <strain evidence="7 8">DSM 17706</strain>
    </source>
</reference>
<proteinExistence type="inferred from homology"/>
<dbReference type="InterPro" id="IPR051909">
    <property type="entry name" value="MFP_Cation_Efflux"/>
</dbReference>
<evidence type="ECO:0000259" key="6">
    <source>
        <dbReference type="Pfam" id="PF25975"/>
    </source>
</evidence>
<organism evidence="7 8">
    <name type="scientific">Methylosinus sporium</name>
    <dbReference type="NCBI Taxonomy" id="428"/>
    <lineage>
        <taxon>Bacteria</taxon>
        <taxon>Pseudomonadati</taxon>
        <taxon>Pseudomonadota</taxon>
        <taxon>Alphaproteobacteria</taxon>
        <taxon>Hyphomicrobiales</taxon>
        <taxon>Methylocystaceae</taxon>
        <taxon>Methylosinus</taxon>
    </lineage>
</organism>
<evidence type="ECO:0000259" key="4">
    <source>
        <dbReference type="Pfam" id="PF25954"/>
    </source>
</evidence>
<dbReference type="Gene3D" id="2.40.30.170">
    <property type="match status" value="1"/>
</dbReference>
<name>A0A2U1SMH9_METSR</name>
<evidence type="ECO:0000313" key="8">
    <source>
        <dbReference type="Proteomes" id="UP000245137"/>
    </source>
</evidence>
<keyword evidence="2" id="KW-0813">Transport</keyword>
<dbReference type="AlphaFoldDB" id="A0A2U1SMH9"/>
<evidence type="ECO:0000313" key="7">
    <source>
        <dbReference type="EMBL" id="PWB92819.1"/>
    </source>
</evidence>
<keyword evidence="8" id="KW-1185">Reference proteome</keyword>
<dbReference type="GO" id="GO:0015679">
    <property type="term" value="P:plasma membrane copper ion transport"/>
    <property type="evidence" value="ECO:0007669"/>
    <property type="project" value="TreeGrafter"/>
</dbReference>
<dbReference type="GO" id="GO:0030288">
    <property type="term" value="C:outer membrane-bounded periplasmic space"/>
    <property type="evidence" value="ECO:0007669"/>
    <property type="project" value="TreeGrafter"/>
</dbReference>
<dbReference type="Gene3D" id="2.40.420.20">
    <property type="match status" value="1"/>
</dbReference>
<dbReference type="Pfam" id="PF25954">
    <property type="entry name" value="Beta-barrel_RND_2"/>
    <property type="match status" value="1"/>
</dbReference>
<evidence type="ECO:0000259" key="5">
    <source>
        <dbReference type="Pfam" id="PF25973"/>
    </source>
</evidence>
<dbReference type="GO" id="GO:0060003">
    <property type="term" value="P:copper ion export"/>
    <property type="evidence" value="ECO:0007669"/>
    <property type="project" value="TreeGrafter"/>
</dbReference>
<dbReference type="Pfam" id="PF25975">
    <property type="entry name" value="CzcB_C"/>
    <property type="match status" value="1"/>
</dbReference>
<dbReference type="FunFam" id="2.40.420.20:FF:000006">
    <property type="entry name" value="RND family efflux transporter MFP subunit"/>
    <property type="match status" value="1"/>
</dbReference>
<evidence type="ECO:0000256" key="2">
    <source>
        <dbReference type="ARBA" id="ARBA00022448"/>
    </source>
</evidence>
<dbReference type="InterPro" id="IPR058647">
    <property type="entry name" value="BSH_CzcB-like"/>
</dbReference>
<dbReference type="NCBIfam" id="TIGR01730">
    <property type="entry name" value="RND_mfp"/>
    <property type="match status" value="1"/>
</dbReference>
<dbReference type="Gene3D" id="2.40.50.100">
    <property type="match status" value="1"/>
</dbReference>
<dbReference type="PANTHER" id="PTHR30097:SF4">
    <property type="entry name" value="SLR6042 PROTEIN"/>
    <property type="match status" value="1"/>
</dbReference>
<dbReference type="EMBL" id="PUIV01000036">
    <property type="protein sequence ID" value="PWB92819.1"/>
    <property type="molecule type" value="Genomic_DNA"/>
</dbReference>
<dbReference type="Gene3D" id="1.10.287.470">
    <property type="entry name" value="Helix hairpin bin"/>
    <property type="match status" value="1"/>
</dbReference>
<feature type="domain" description="CzcB-like C-terminal circularly permuted SH3-like" evidence="6">
    <location>
        <begin position="311"/>
        <end position="370"/>
    </location>
</feature>